<feature type="region of interest" description="Disordered" evidence="1">
    <location>
        <begin position="1"/>
        <end position="30"/>
    </location>
</feature>
<gene>
    <name evidence="2" type="ORF">EYF80_012955</name>
</gene>
<dbReference type="EMBL" id="SRLO01000089">
    <property type="protein sequence ID" value="TNN76902.1"/>
    <property type="molecule type" value="Genomic_DNA"/>
</dbReference>
<evidence type="ECO:0000256" key="1">
    <source>
        <dbReference type="SAM" id="MobiDB-lite"/>
    </source>
</evidence>
<reference evidence="2 3" key="1">
    <citation type="submission" date="2019-03" db="EMBL/GenBank/DDBJ databases">
        <title>First draft genome of Liparis tanakae, snailfish: a comprehensive survey of snailfish specific genes.</title>
        <authorList>
            <person name="Kim W."/>
            <person name="Song I."/>
            <person name="Jeong J.-H."/>
            <person name="Kim D."/>
            <person name="Kim S."/>
            <person name="Ryu S."/>
            <person name="Song J.Y."/>
            <person name="Lee S.K."/>
        </authorList>
    </citation>
    <scope>NUCLEOTIDE SEQUENCE [LARGE SCALE GENOMIC DNA]</scope>
    <source>
        <tissue evidence="2">Muscle</tissue>
    </source>
</reference>
<dbReference type="Proteomes" id="UP000314294">
    <property type="component" value="Unassembled WGS sequence"/>
</dbReference>
<keyword evidence="3" id="KW-1185">Reference proteome</keyword>
<evidence type="ECO:0000313" key="2">
    <source>
        <dbReference type="EMBL" id="TNN76902.1"/>
    </source>
</evidence>
<sequence length="83" mass="8631">MVTFTEKATLRPNTSMKSTERINTGSSLNSLQEHSMPMLSLYPPSVPLPASCSAGAPPGTVTSGDAAVQLLSFVRGCTHVPLG</sequence>
<evidence type="ECO:0000313" key="3">
    <source>
        <dbReference type="Proteomes" id="UP000314294"/>
    </source>
</evidence>
<dbReference type="AlphaFoldDB" id="A0A4Z2IHV1"/>
<proteinExistence type="predicted"/>
<name>A0A4Z2IHV1_9TELE</name>
<feature type="compositionally biased region" description="Polar residues" evidence="1">
    <location>
        <begin position="11"/>
        <end position="30"/>
    </location>
</feature>
<comment type="caution">
    <text evidence="2">The sequence shown here is derived from an EMBL/GenBank/DDBJ whole genome shotgun (WGS) entry which is preliminary data.</text>
</comment>
<protein>
    <submittedName>
        <fullName evidence="2">Uncharacterized protein</fullName>
    </submittedName>
</protein>
<organism evidence="2 3">
    <name type="scientific">Liparis tanakae</name>
    <name type="common">Tanaka's snailfish</name>
    <dbReference type="NCBI Taxonomy" id="230148"/>
    <lineage>
        <taxon>Eukaryota</taxon>
        <taxon>Metazoa</taxon>
        <taxon>Chordata</taxon>
        <taxon>Craniata</taxon>
        <taxon>Vertebrata</taxon>
        <taxon>Euteleostomi</taxon>
        <taxon>Actinopterygii</taxon>
        <taxon>Neopterygii</taxon>
        <taxon>Teleostei</taxon>
        <taxon>Neoteleostei</taxon>
        <taxon>Acanthomorphata</taxon>
        <taxon>Eupercaria</taxon>
        <taxon>Perciformes</taxon>
        <taxon>Cottioidei</taxon>
        <taxon>Cottales</taxon>
        <taxon>Liparidae</taxon>
        <taxon>Liparis</taxon>
    </lineage>
</organism>
<accession>A0A4Z2IHV1</accession>